<reference evidence="1" key="1">
    <citation type="journal article" date="2014" name="Front. Microbiol.">
        <title>High frequency of phylogenetically diverse reductive dehalogenase-homologous genes in deep subseafloor sedimentary metagenomes.</title>
        <authorList>
            <person name="Kawai M."/>
            <person name="Futagami T."/>
            <person name="Toyoda A."/>
            <person name="Takaki Y."/>
            <person name="Nishi S."/>
            <person name="Hori S."/>
            <person name="Arai W."/>
            <person name="Tsubouchi T."/>
            <person name="Morono Y."/>
            <person name="Uchiyama I."/>
            <person name="Ito T."/>
            <person name="Fujiyama A."/>
            <person name="Inagaki F."/>
            <person name="Takami H."/>
        </authorList>
    </citation>
    <scope>NUCLEOTIDE SEQUENCE</scope>
    <source>
        <strain evidence="1">Expedition CK06-06</strain>
    </source>
</reference>
<comment type="caution">
    <text evidence="1">The sequence shown here is derived from an EMBL/GenBank/DDBJ whole genome shotgun (WGS) entry which is preliminary data.</text>
</comment>
<accession>X0WLQ1</accession>
<dbReference type="AlphaFoldDB" id="X0WLQ1"/>
<organism evidence="1">
    <name type="scientific">marine sediment metagenome</name>
    <dbReference type="NCBI Taxonomy" id="412755"/>
    <lineage>
        <taxon>unclassified sequences</taxon>
        <taxon>metagenomes</taxon>
        <taxon>ecological metagenomes</taxon>
    </lineage>
</organism>
<dbReference type="EMBL" id="BARS01038686">
    <property type="protein sequence ID" value="GAG25433.1"/>
    <property type="molecule type" value="Genomic_DNA"/>
</dbReference>
<feature type="non-terminal residue" evidence="1">
    <location>
        <position position="133"/>
    </location>
</feature>
<evidence type="ECO:0000313" key="1">
    <source>
        <dbReference type="EMBL" id="GAG25433.1"/>
    </source>
</evidence>
<gene>
    <name evidence="1" type="ORF">S01H1_59170</name>
</gene>
<name>X0WLQ1_9ZZZZ</name>
<sequence>MLGSTRSDAEASATALQIQAQTNALLVLSETGGTLTADGAEQTLYIDNAPLGVHKPRTVLIDLDNMAGGDTTELRVYYRLNAGGGLQLLDFNPYVGADGGLANSRVLVAIDLYETRFGVQVTLEQTAGVNRDY</sequence>
<proteinExistence type="predicted"/>
<protein>
    <submittedName>
        <fullName evidence="1">Uncharacterized protein</fullName>
    </submittedName>
</protein>